<feature type="transmembrane region" description="Helical" evidence="1">
    <location>
        <begin position="12"/>
        <end position="37"/>
    </location>
</feature>
<reference evidence="2 3" key="1">
    <citation type="submission" date="2023-08" db="EMBL/GenBank/DDBJ databases">
        <title>Draft genome sequence of Algoriphagus taiwanensis.</title>
        <authorList>
            <person name="Takatani N."/>
            <person name="Hosokawa M."/>
            <person name="Sawabe T."/>
        </authorList>
    </citation>
    <scope>NUCLEOTIDE SEQUENCE [LARGE SCALE GENOMIC DNA]</scope>
    <source>
        <strain evidence="2 3">JCM 19755</strain>
    </source>
</reference>
<feature type="transmembrane region" description="Helical" evidence="1">
    <location>
        <begin position="94"/>
        <end position="116"/>
    </location>
</feature>
<dbReference type="EMBL" id="BTPE01000001">
    <property type="protein sequence ID" value="GMQ31932.1"/>
    <property type="molecule type" value="Genomic_DNA"/>
</dbReference>
<evidence type="ECO:0000256" key="1">
    <source>
        <dbReference type="SAM" id="Phobius"/>
    </source>
</evidence>
<proteinExistence type="predicted"/>
<organism evidence="2 3">
    <name type="scientific">Algoriphagus taiwanensis</name>
    <dbReference type="NCBI Taxonomy" id="1445656"/>
    <lineage>
        <taxon>Bacteria</taxon>
        <taxon>Pseudomonadati</taxon>
        <taxon>Bacteroidota</taxon>
        <taxon>Cytophagia</taxon>
        <taxon>Cytophagales</taxon>
        <taxon>Cyclobacteriaceae</taxon>
        <taxon>Algoriphagus</taxon>
    </lineage>
</organism>
<gene>
    <name evidence="2" type="ORF">Ataiwa_02040</name>
</gene>
<feature type="transmembrane region" description="Helical" evidence="1">
    <location>
        <begin position="49"/>
        <end position="73"/>
    </location>
</feature>
<keyword evidence="1" id="KW-1133">Transmembrane helix</keyword>
<dbReference type="Proteomes" id="UP001307705">
    <property type="component" value="Unassembled WGS sequence"/>
</dbReference>
<keyword evidence="1" id="KW-0472">Membrane</keyword>
<evidence type="ECO:0000313" key="3">
    <source>
        <dbReference type="Proteomes" id="UP001307705"/>
    </source>
</evidence>
<protein>
    <submittedName>
        <fullName evidence="2">Uncharacterized protein</fullName>
    </submittedName>
</protein>
<keyword evidence="1" id="KW-0812">Transmembrane</keyword>
<comment type="caution">
    <text evidence="2">The sequence shown here is derived from an EMBL/GenBank/DDBJ whole genome shotgun (WGS) entry which is preliminary data.</text>
</comment>
<keyword evidence="3" id="KW-1185">Reference proteome</keyword>
<name>A0ABQ6PWG2_9BACT</name>
<evidence type="ECO:0000313" key="2">
    <source>
        <dbReference type="EMBL" id="GMQ31932.1"/>
    </source>
</evidence>
<accession>A0ABQ6PWG2</accession>
<sequence>MKNELKLLIRSISSYVMIYSGALILLWFLFVIITSLFDSKIYSGGSMDIVLFLGMAIIAVAAVINISLSIDLIAEAKIKELKQSAQPTYLRKNVIKWGLGTIVFFILSAWIGDYFIQRNRLKEFQVITAEVVKAHRGSLEKIFEYVDDSLKISKTKEILKDIKRSNDKVFQAEVIMIREVNDQENWIEINTGSDSVALVNLAFEKLVFVPFGDEKKLIQQLIEGSNKDPLVLELEKGEIRGYYPIIKNGNRMVIRLSPIPRNNGRGK</sequence>